<organism evidence="1 2">
    <name type="scientific">Phenylobacterium glaciei</name>
    <dbReference type="NCBI Taxonomy" id="2803784"/>
    <lineage>
        <taxon>Bacteria</taxon>
        <taxon>Pseudomonadati</taxon>
        <taxon>Pseudomonadota</taxon>
        <taxon>Alphaproteobacteria</taxon>
        <taxon>Caulobacterales</taxon>
        <taxon>Caulobacteraceae</taxon>
        <taxon>Phenylobacterium</taxon>
    </lineage>
</organism>
<proteinExistence type="predicted"/>
<accession>A0A941D7S4</accession>
<reference evidence="1" key="1">
    <citation type="submission" date="2021-04" db="EMBL/GenBank/DDBJ databases">
        <title>Draft genome assembly of strain Phenylobacterium sp. 20VBR1 using MiniION and Illumina platforms.</title>
        <authorList>
            <person name="Thomas F.A."/>
            <person name="Krishnan K.P."/>
            <person name="Sinha R.K."/>
        </authorList>
    </citation>
    <scope>NUCLEOTIDE SEQUENCE</scope>
    <source>
        <strain evidence="1">20VBR1</strain>
    </source>
</reference>
<dbReference type="AlphaFoldDB" id="A0A941D7S4"/>
<name>A0A941D7S4_9CAUL</name>
<evidence type="ECO:0000313" key="2">
    <source>
        <dbReference type="Proteomes" id="UP000622580"/>
    </source>
</evidence>
<dbReference type="Proteomes" id="UP000622580">
    <property type="component" value="Unassembled WGS sequence"/>
</dbReference>
<sequence length="172" mass="18451">MSRKFFAPRPSVANPRAVLLGEVLAFARSASACPGVLRIALVGSLATCKPVPKDADVLVTLEDAAELGPVARAGRRLKGKAGSINLGADIFLCRPDGRYIGRICGFRECHLRVACHARTCGGRDHLCDDLDILTLPPDLTLAPPLVLWPRLERRTVLPDDVERLLVAPLATG</sequence>
<keyword evidence="2" id="KW-1185">Reference proteome</keyword>
<protein>
    <submittedName>
        <fullName evidence="1">Uncharacterized protein</fullName>
    </submittedName>
</protein>
<dbReference type="EMBL" id="JAGSGD010000002">
    <property type="protein sequence ID" value="MBR7621683.1"/>
    <property type="molecule type" value="Genomic_DNA"/>
</dbReference>
<gene>
    <name evidence="1" type="ORF">JKL49_19985</name>
</gene>
<evidence type="ECO:0000313" key="1">
    <source>
        <dbReference type="EMBL" id="MBR7621683.1"/>
    </source>
</evidence>
<comment type="caution">
    <text evidence="1">The sequence shown here is derived from an EMBL/GenBank/DDBJ whole genome shotgun (WGS) entry which is preliminary data.</text>
</comment>